<proteinExistence type="predicted"/>
<dbReference type="RefSeq" id="WP_253646439.1">
    <property type="nucleotide sequence ID" value="NZ_BAAAMO010000002.1"/>
</dbReference>
<dbReference type="SUPFAM" id="SSF54593">
    <property type="entry name" value="Glyoxalase/Bleomycin resistance protein/Dihydroxybiphenyl dioxygenase"/>
    <property type="match status" value="1"/>
</dbReference>
<dbReference type="PANTHER" id="PTHR35908:SF1">
    <property type="entry name" value="CONSERVED PROTEIN"/>
    <property type="match status" value="1"/>
</dbReference>
<dbReference type="PANTHER" id="PTHR35908">
    <property type="entry name" value="HYPOTHETICAL FUSION PROTEIN"/>
    <property type="match status" value="1"/>
</dbReference>
<dbReference type="InterPro" id="IPR041581">
    <property type="entry name" value="Glyoxalase_6"/>
</dbReference>
<dbReference type="CDD" id="cd06587">
    <property type="entry name" value="VOC"/>
    <property type="match status" value="1"/>
</dbReference>
<dbReference type="Proteomes" id="UP001597068">
    <property type="component" value="Unassembled WGS sequence"/>
</dbReference>
<protein>
    <submittedName>
        <fullName evidence="2">VOC family protein</fullName>
    </submittedName>
</protein>
<keyword evidence="3" id="KW-1185">Reference proteome</keyword>
<dbReference type="Pfam" id="PF18029">
    <property type="entry name" value="Glyoxalase_6"/>
    <property type="match status" value="1"/>
</dbReference>
<accession>A0ABW3G9R9</accession>
<evidence type="ECO:0000313" key="2">
    <source>
        <dbReference type="EMBL" id="MFD0925625.1"/>
    </source>
</evidence>
<sequence length="124" mass="13482">MPSRLAVIAIDCHDSRTLSDFWCSALGWAVRDIDGPDIGIGPDDPDLPGIDLLTVPEAKTVKNRLHLDLRADETTTAADEVRRLLSLGARHVDVGQPADARWVTLVDPEGNEFCVLGVSRREVG</sequence>
<reference evidence="3" key="1">
    <citation type="journal article" date="2019" name="Int. J. Syst. Evol. Microbiol.">
        <title>The Global Catalogue of Microorganisms (GCM) 10K type strain sequencing project: providing services to taxonomists for standard genome sequencing and annotation.</title>
        <authorList>
            <consortium name="The Broad Institute Genomics Platform"/>
            <consortium name="The Broad Institute Genome Sequencing Center for Infectious Disease"/>
            <person name="Wu L."/>
            <person name="Ma J."/>
        </authorList>
    </citation>
    <scope>NUCLEOTIDE SEQUENCE [LARGE SCALE GENOMIC DNA]</scope>
    <source>
        <strain evidence="3">CCUG 50873</strain>
    </source>
</reference>
<gene>
    <name evidence="2" type="ORF">ACFQ04_07720</name>
</gene>
<evidence type="ECO:0000313" key="3">
    <source>
        <dbReference type="Proteomes" id="UP001597068"/>
    </source>
</evidence>
<feature type="domain" description="Glyoxalase-like" evidence="1">
    <location>
        <begin position="8"/>
        <end position="116"/>
    </location>
</feature>
<dbReference type="EMBL" id="JBHTIL010000001">
    <property type="protein sequence ID" value="MFD0925625.1"/>
    <property type="molecule type" value="Genomic_DNA"/>
</dbReference>
<evidence type="ECO:0000259" key="1">
    <source>
        <dbReference type="Pfam" id="PF18029"/>
    </source>
</evidence>
<dbReference type="Gene3D" id="3.10.180.10">
    <property type="entry name" value="2,3-Dihydroxybiphenyl 1,2-Dioxygenase, domain 1"/>
    <property type="match status" value="1"/>
</dbReference>
<organism evidence="2 3">
    <name type="scientific">Williamsia deligens</name>
    <dbReference type="NCBI Taxonomy" id="321325"/>
    <lineage>
        <taxon>Bacteria</taxon>
        <taxon>Bacillati</taxon>
        <taxon>Actinomycetota</taxon>
        <taxon>Actinomycetes</taxon>
        <taxon>Mycobacteriales</taxon>
        <taxon>Nocardiaceae</taxon>
        <taxon>Williamsia</taxon>
    </lineage>
</organism>
<name>A0ABW3G9R9_9NOCA</name>
<dbReference type="InterPro" id="IPR029068">
    <property type="entry name" value="Glyas_Bleomycin-R_OHBP_Dase"/>
</dbReference>
<comment type="caution">
    <text evidence="2">The sequence shown here is derived from an EMBL/GenBank/DDBJ whole genome shotgun (WGS) entry which is preliminary data.</text>
</comment>